<feature type="non-terminal residue" evidence="1">
    <location>
        <position position="1"/>
    </location>
</feature>
<dbReference type="EC" id="3.6.4.13" evidence="1"/>
<protein>
    <submittedName>
        <fullName evidence="1">ATP-dependent RNA helicase dbp7</fullName>
        <ecNumber evidence="1">3.6.4.13</ecNumber>
    </submittedName>
</protein>
<sequence length="281" mass="31446">ARLYRLHGSLPQKRRTEVYHSFAKSTASSPAILFTTDVAARGLDLPNVSHIIQFDPPTEVTDYVHRVGRTARLGKVGAAYLFLLPSETEYVEMLKSKGVGPSRVTSMESILRKAAAAAAAESLAPAVGNKHKDHKRRRDEGMTDQVWQDVAAELQTTIERYVLTKKATATLAKKAYLSSIRAYSTHITSERHIFHVKKLHLGHMVKSFGLREAPSQLATTNRKFHQQQKRHTDKAALEKSKANKKRKQQRGHSYTNAEEFAVAGDVKSLLKAPKSKKARRE</sequence>
<accession>A0ACC1H9W7</accession>
<gene>
    <name evidence="1" type="primary">DBP7_1</name>
    <name evidence="1" type="ORF">EV182_005978</name>
</gene>
<dbReference type="Proteomes" id="UP001145114">
    <property type="component" value="Unassembled WGS sequence"/>
</dbReference>
<comment type="caution">
    <text evidence="1">The sequence shown here is derived from an EMBL/GenBank/DDBJ whole genome shotgun (WGS) entry which is preliminary data.</text>
</comment>
<keyword evidence="1" id="KW-0067">ATP-binding</keyword>
<evidence type="ECO:0000313" key="1">
    <source>
        <dbReference type="EMBL" id="KAJ1673056.1"/>
    </source>
</evidence>
<keyword evidence="1" id="KW-0547">Nucleotide-binding</keyword>
<proteinExistence type="predicted"/>
<evidence type="ECO:0000313" key="2">
    <source>
        <dbReference type="Proteomes" id="UP001145114"/>
    </source>
</evidence>
<keyword evidence="2" id="KW-1185">Reference proteome</keyword>
<keyword evidence="1" id="KW-0347">Helicase</keyword>
<keyword evidence="1" id="KW-0378">Hydrolase</keyword>
<name>A0ACC1H9W7_9FUNG</name>
<reference evidence="1" key="1">
    <citation type="submission" date="2022-06" db="EMBL/GenBank/DDBJ databases">
        <title>Phylogenomic reconstructions and comparative analyses of Kickxellomycotina fungi.</title>
        <authorList>
            <person name="Reynolds N.K."/>
            <person name="Stajich J.E."/>
            <person name="Barry K."/>
            <person name="Grigoriev I.V."/>
            <person name="Crous P."/>
            <person name="Smith M.E."/>
        </authorList>
    </citation>
    <scope>NUCLEOTIDE SEQUENCE</scope>
    <source>
        <strain evidence="1">RSA 2271</strain>
    </source>
</reference>
<dbReference type="EMBL" id="JAMZIH010007458">
    <property type="protein sequence ID" value="KAJ1673056.1"/>
    <property type="molecule type" value="Genomic_DNA"/>
</dbReference>
<organism evidence="1 2">
    <name type="scientific">Spiromyces aspiralis</name>
    <dbReference type="NCBI Taxonomy" id="68401"/>
    <lineage>
        <taxon>Eukaryota</taxon>
        <taxon>Fungi</taxon>
        <taxon>Fungi incertae sedis</taxon>
        <taxon>Zoopagomycota</taxon>
        <taxon>Kickxellomycotina</taxon>
        <taxon>Kickxellomycetes</taxon>
        <taxon>Kickxellales</taxon>
        <taxon>Kickxellaceae</taxon>
        <taxon>Spiromyces</taxon>
    </lineage>
</organism>